<evidence type="ECO:0000259" key="2">
    <source>
        <dbReference type="PROSITE" id="PS51737"/>
    </source>
</evidence>
<organism evidence="3 4">
    <name type="scientific">Aeromicrobium endophyticum</name>
    <dbReference type="NCBI Taxonomy" id="2292704"/>
    <lineage>
        <taxon>Bacteria</taxon>
        <taxon>Bacillati</taxon>
        <taxon>Actinomycetota</taxon>
        <taxon>Actinomycetes</taxon>
        <taxon>Propionibacteriales</taxon>
        <taxon>Nocardioidaceae</taxon>
        <taxon>Aeromicrobium</taxon>
    </lineage>
</organism>
<evidence type="ECO:0000259" key="1">
    <source>
        <dbReference type="PROSITE" id="PS51736"/>
    </source>
</evidence>
<feature type="domain" description="Recombinase" evidence="2">
    <location>
        <begin position="164"/>
        <end position="283"/>
    </location>
</feature>
<sequence length="486" mass="54211">MAKSPARAAIYTRISDDKEGKELGVARQEADCRELAKAEGLTIAEVYTDNDISASRSSRKPRPEWTRMLDDAETGKFDVILAYSTSRLTRRPREREDIIELAEDFGIGLMTHVSGRPDLTTADGQASFRFGGTVDTSEADRTAERARRKQLELAQAGRHNGPRPFGWDIVGTKADQRLVINQAEAAVLRELVKRVLAGEGLWKLVNDLNARGIPTSTGKRWQTQVLRRVLLRDRNHGMRSHKPLGKNGKPSGKVELYKGQWEPIIDRETHDRVLATLTDPARRSNNRGTAAKYLLTSLARCGACNGYVVGTNEFKYELKNGRTRVYPHAYKCPHAGCMKVQRRMADVDEHVERVVVGVLERDGVRLLGGDEFAAEEARERIEALEAKLALTADQFADDVITGEQLKRITERLRPQLAAERVHLSSAQPEASLAEYTGPEVAQAWRAADVETKKRLIRLLGMTITIKRVGAGNGRDYDPDSVSITWP</sequence>
<dbReference type="Proteomes" id="UP000265581">
    <property type="component" value="Unassembled WGS sequence"/>
</dbReference>
<proteinExistence type="predicted"/>
<dbReference type="Gene3D" id="3.90.1750.20">
    <property type="entry name" value="Putative Large Serine Recombinase, Chain B, Domain 2"/>
    <property type="match status" value="1"/>
</dbReference>
<dbReference type="PROSITE" id="PS51737">
    <property type="entry name" value="RECOMBINASE_DNA_BIND"/>
    <property type="match status" value="1"/>
</dbReference>
<dbReference type="InterPro" id="IPR036162">
    <property type="entry name" value="Resolvase-like_N_sf"/>
</dbReference>
<evidence type="ECO:0000313" key="3">
    <source>
        <dbReference type="EMBL" id="REK72130.1"/>
    </source>
</evidence>
<dbReference type="AlphaFoldDB" id="A0A371P9H3"/>
<evidence type="ECO:0000313" key="4">
    <source>
        <dbReference type="Proteomes" id="UP000265581"/>
    </source>
</evidence>
<dbReference type="SUPFAM" id="SSF53041">
    <property type="entry name" value="Resolvase-like"/>
    <property type="match status" value="1"/>
</dbReference>
<dbReference type="GO" id="GO:0000150">
    <property type="term" value="F:DNA strand exchange activity"/>
    <property type="evidence" value="ECO:0007669"/>
    <property type="project" value="InterPro"/>
</dbReference>
<keyword evidence="4" id="KW-1185">Reference proteome</keyword>
<dbReference type="GO" id="GO:0003677">
    <property type="term" value="F:DNA binding"/>
    <property type="evidence" value="ECO:0007669"/>
    <property type="project" value="InterPro"/>
</dbReference>
<dbReference type="InterPro" id="IPR011109">
    <property type="entry name" value="DNA_bind_recombinase_dom"/>
</dbReference>
<feature type="domain" description="Resolvase/invertase-type recombinase catalytic" evidence="1">
    <location>
        <begin position="7"/>
        <end position="157"/>
    </location>
</feature>
<dbReference type="InterPro" id="IPR050639">
    <property type="entry name" value="SSR_resolvase"/>
</dbReference>
<dbReference type="RefSeq" id="WP_119702265.1">
    <property type="nucleotide sequence ID" value="NZ_JBHSOI010000001.1"/>
</dbReference>
<dbReference type="Pfam" id="PF00239">
    <property type="entry name" value="Resolvase"/>
    <property type="match status" value="1"/>
</dbReference>
<dbReference type="PROSITE" id="PS51736">
    <property type="entry name" value="RECOMBINASES_3"/>
    <property type="match status" value="1"/>
</dbReference>
<dbReference type="OrthoDB" id="4500247at2"/>
<protein>
    <submittedName>
        <fullName evidence="3">Recombinase family protein</fullName>
    </submittedName>
</protein>
<dbReference type="PANTHER" id="PTHR30461:SF23">
    <property type="entry name" value="DNA RECOMBINASE-RELATED"/>
    <property type="match status" value="1"/>
</dbReference>
<reference evidence="3 4" key="1">
    <citation type="submission" date="2018-08" db="EMBL/GenBank/DDBJ databases">
        <title>Aeromicrobium sp. M2KJ-4, whole genome shotgun sequence.</title>
        <authorList>
            <person name="Tuo L."/>
        </authorList>
    </citation>
    <scope>NUCLEOTIDE SEQUENCE [LARGE SCALE GENOMIC DNA]</scope>
    <source>
        <strain evidence="3 4">M2KJ-4</strain>
    </source>
</reference>
<dbReference type="InterPro" id="IPR038109">
    <property type="entry name" value="DNA_bind_recomb_sf"/>
</dbReference>
<dbReference type="CDD" id="cd00338">
    <property type="entry name" value="Ser_Recombinase"/>
    <property type="match status" value="1"/>
</dbReference>
<dbReference type="InterPro" id="IPR006119">
    <property type="entry name" value="Resolv_N"/>
</dbReference>
<gene>
    <name evidence="3" type="ORF">DX116_00300</name>
</gene>
<dbReference type="PANTHER" id="PTHR30461">
    <property type="entry name" value="DNA-INVERTASE FROM LAMBDOID PROPHAGE"/>
    <property type="match status" value="1"/>
</dbReference>
<dbReference type="Pfam" id="PF07508">
    <property type="entry name" value="Recombinase"/>
    <property type="match status" value="1"/>
</dbReference>
<dbReference type="EMBL" id="QUBR01000001">
    <property type="protein sequence ID" value="REK72130.1"/>
    <property type="molecule type" value="Genomic_DNA"/>
</dbReference>
<dbReference type="Gene3D" id="3.40.50.1390">
    <property type="entry name" value="Resolvase, N-terminal catalytic domain"/>
    <property type="match status" value="1"/>
</dbReference>
<comment type="caution">
    <text evidence="3">The sequence shown here is derived from an EMBL/GenBank/DDBJ whole genome shotgun (WGS) entry which is preliminary data.</text>
</comment>
<dbReference type="SMART" id="SM00857">
    <property type="entry name" value="Resolvase"/>
    <property type="match status" value="1"/>
</dbReference>
<name>A0A371P9H3_9ACTN</name>
<accession>A0A371P9H3</accession>